<dbReference type="RefSeq" id="YP_009188307.1">
    <property type="nucleotide sequence ID" value="NC_028663.1"/>
</dbReference>
<evidence type="ECO:0000313" key="2">
    <source>
        <dbReference type="EMBL" id="AJK27638.1"/>
    </source>
</evidence>
<dbReference type="OrthoDB" id="27749at10239"/>
<proteinExistence type="predicted"/>
<keyword evidence="1" id="KW-1133">Transmembrane helix</keyword>
<evidence type="ECO:0000313" key="3">
    <source>
        <dbReference type="Proteomes" id="UP000032135"/>
    </source>
</evidence>
<dbReference type="GeneID" id="26516756"/>
<dbReference type="EMBL" id="KP211958">
    <property type="protein sequence ID" value="AJK27638.1"/>
    <property type="molecule type" value="Genomic_DNA"/>
</dbReference>
<organism evidence="2 3">
    <name type="scientific">Cyanophage P-TIM40</name>
    <dbReference type="NCBI Taxonomy" id="1589733"/>
    <lineage>
        <taxon>Viruses</taxon>
        <taxon>Duplodnaviria</taxon>
        <taxon>Heunggongvirae</taxon>
        <taxon>Uroviricota</taxon>
        <taxon>Caudoviricetes</taxon>
        <taxon>Pantevenvirales</taxon>
        <taxon>Kyanoviridae</taxon>
        <taxon>Libanvirus</taxon>
        <taxon>Libanvirus ptim40</taxon>
    </lineage>
</organism>
<evidence type="ECO:0000256" key="1">
    <source>
        <dbReference type="SAM" id="Phobius"/>
    </source>
</evidence>
<feature type="transmembrane region" description="Helical" evidence="1">
    <location>
        <begin position="68"/>
        <end position="89"/>
    </location>
</feature>
<dbReference type="KEGG" id="vg:26516756"/>
<protein>
    <submittedName>
        <fullName evidence="2">Uncharacterized protein</fullName>
    </submittedName>
</protein>
<keyword evidence="1" id="KW-0812">Transmembrane</keyword>
<gene>
    <name evidence="2" type="ORF">PTIM40_234</name>
</gene>
<sequence length="92" mass="10653">MSVYIDPRKTKKVEEKAAPTPTAEEWLEKVQRMDNEELGRKIVAGFGALFISPLVFMFFWNWIMPAMFGLPVLSYLKAFGLLVMARLIFKHD</sequence>
<name>A0A0C5AIY9_9CAUD</name>
<keyword evidence="3" id="KW-1185">Reference proteome</keyword>
<dbReference type="Proteomes" id="UP000032135">
    <property type="component" value="Segment"/>
</dbReference>
<feature type="transmembrane region" description="Helical" evidence="1">
    <location>
        <begin position="42"/>
        <end position="62"/>
    </location>
</feature>
<keyword evidence="1" id="KW-0472">Membrane</keyword>
<accession>A0A0C5AIY9</accession>
<reference evidence="2 3" key="1">
    <citation type="submission" date="2014-11" db="EMBL/GenBank/DDBJ databases">
        <authorList>
            <person name="Fedida A."/>
            <person name="Lindell D."/>
        </authorList>
    </citation>
    <scope>NUCLEOTIDE SEQUENCE [LARGE SCALE GENOMIC DNA]</scope>
</reference>